<reference evidence="7 8" key="1">
    <citation type="submission" date="2018-05" db="EMBL/GenBank/DDBJ databases">
        <title>A metagenomic window into the 2 km-deep terrestrial subsurface aquifer revealed taxonomically and functionally diverse microbial community comprising novel uncultured bacterial lineages.</title>
        <authorList>
            <person name="Kadnikov V.V."/>
            <person name="Mardanov A.V."/>
            <person name="Beletsky A.V."/>
            <person name="Banks D."/>
            <person name="Pimenov N.V."/>
            <person name="Frank Y.A."/>
            <person name="Karnachuk O.V."/>
            <person name="Ravin N.V."/>
        </authorList>
    </citation>
    <scope>NUCLEOTIDE SEQUENCE [LARGE SCALE GENOMIC DNA]</scope>
    <source>
        <strain evidence="7">BY</strain>
    </source>
</reference>
<dbReference type="Gene3D" id="2.40.50.100">
    <property type="match status" value="1"/>
</dbReference>
<dbReference type="Gene3D" id="1.10.287.470">
    <property type="entry name" value="Helix hairpin bin"/>
    <property type="match status" value="1"/>
</dbReference>
<dbReference type="KEGG" id="schv:BRCON_1440"/>
<dbReference type="SUPFAM" id="SSF111369">
    <property type="entry name" value="HlyD-like secretion proteins"/>
    <property type="match status" value="1"/>
</dbReference>
<dbReference type="EMBL" id="CP030759">
    <property type="protein sequence ID" value="AXA36217.1"/>
    <property type="molecule type" value="Genomic_DNA"/>
</dbReference>
<dbReference type="Pfam" id="PF25917">
    <property type="entry name" value="BSH_RND"/>
    <property type="match status" value="1"/>
</dbReference>
<evidence type="ECO:0000259" key="5">
    <source>
        <dbReference type="Pfam" id="PF25954"/>
    </source>
</evidence>
<dbReference type="InterPro" id="IPR058625">
    <property type="entry name" value="MdtA-like_BSH"/>
</dbReference>
<dbReference type="AlphaFoldDB" id="A0A2Z4Y4U0"/>
<feature type="domain" description="CzcB-like C-terminal circularly permuted SH3-like" evidence="6">
    <location>
        <begin position="297"/>
        <end position="348"/>
    </location>
</feature>
<dbReference type="InterPro" id="IPR058624">
    <property type="entry name" value="MdtA-like_HH"/>
</dbReference>
<dbReference type="PANTHER" id="PTHR30469:SF15">
    <property type="entry name" value="HLYD FAMILY OF SECRETION PROTEINS"/>
    <property type="match status" value="1"/>
</dbReference>
<feature type="domain" description="CusB-like beta-barrel" evidence="5">
    <location>
        <begin position="220"/>
        <end position="287"/>
    </location>
</feature>
<sequence>MAPRTRKLVVAVLLVLGIFLLIGWQTGAFESKIPASTPPLPSTPALAGNVVPVARLDVPMTEEAVGTLQSRHKVDITPRIQAVIEKILVTAGDHVKQGDLLVVLDKRDLEANVGQAEQALKAAEANYRQAVTDHARNMELLQRQVISPQEADNSRLRVEVTSATVGQARRAYEQAKVALSYAEITAPVSGIVTDKYQNTGEMAMPGKPILSLYDPSLVRLEVPVREALVRFLKVRDEVTVRLGADDLLTTGILDEIVPQADVASRSVLVKVLIPNVGSLYTGMFGRLIIPTGTEKILAVPAQAIERVGQLEYVLVPTSHGPERRFVQTGRRFGDKVEVLSGVTDQDRVLIPAEGSKE</sequence>
<dbReference type="Proteomes" id="UP000262583">
    <property type="component" value="Chromosome"/>
</dbReference>
<dbReference type="GO" id="GO:0015562">
    <property type="term" value="F:efflux transmembrane transporter activity"/>
    <property type="evidence" value="ECO:0007669"/>
    <property type="project" value="TreeGrafter"/>
</dbReference>
<dbReference type="Pfam" id="PF25954">
    <property type="entry name" value="Beta-barrel_RND_2"/>
    <property type="match status" value="1"/>
</dbReference>
<comment type="similarity">
    <text evidence="1">Belongs to the membrane fusion protein (MFP) (TC 8.A.1) family.</text>
</comment>
<evidence type="ECO:0000259" key="3">
    <source>
        <dbReference type="Pfam" id="PF25876"/>
    </source>
</evidence>
<feature type="domain" description="Multidrug resistance protein MdtA-like alpha-helical hairpin" evidence="3">
    <location>
        <begin position="115"/>
        <end position="182"/>
    </location>
</feature>
<evidence type="ECO:0000256" key="2">
    <source>
        <dbReference type="SAM" id="Coils"/>
    </source>
</evidence>
<dbReference type="Gene3D" id="2.40.420.20">
    <property type="match status" value="1"/>
</dbReference>
<dbReference type="NCBIfam" id="TIGR01730">
    <property type="entry name" value="RND_mfp"/>
    <property type="match status" value="1"/>
</dbReference>
<proteinExistence type="inferred from homology"/>
<evidence type="ECO:0000259" key="4">
    <source>
        <dbReference type="Pfam" id="PF25917"/>
    </source>
</evidence>
<dbReference type="GO" id="GO:1990281">
    <property type="term" value="C:efflux pump complex"/>
    <property type="evidence" value="ECO:0007669"/>
    <property type="project" value="TreeGrafter"/>
</dbReference>
<dbReference type="Gene3D" id="2.40.30.170">
    <property type="match status" value="1"/>
</dbReference>
<evidence type="ECO:0000313" key="8">
    <source>
        <dbReference type="Proteomes" id="UP000262583"/>
    </source>
</evidence>
<evidence type="ECO:0000256" key="1">
    <source>
        <dbReference type="ARBA" id="ARBA00009477"/>
    </source>
</evidence>
<evidence type="ECO:0000259" key="6">
    <source>
        <dbReference type="Pfam" id="PF25975"/>
    </source>
</evidence>
<gene>
    <name evidence="7" type="ORF">BRCON_1440</name>
</gene>
<evidence type="ECO:0000313" key="7">
    <source>
        <dbReference type="EMBL" id="AXA36217.1"/>
    </source>
</evidence>
<name>A0A2Z4Y4U0_SUMC1</name>
<dbReference type="Pfam" id="PF25876">
    <property type="entry name" value="HH_MFP_RND"/>
    <property type="match status" value="1"/>
</dbReference>
<dbReference type="InterPro" id="IPR058649">
    <property type="entry name" value="CzcB_C"/>
</dbReference>
<accession>A0A2Z4Y4U0</accession>
<feature type="coiled-coil region" evidence="2">
    <location>
        <begin position="106"/>
        <end position="133"/>
    </location>
</feature>
<feature type="domain" description="Multidrug resistance protein MdtA-like barrel-sandwich hybrid" evidence="4">
    <location>
        <begin position="73"/>
        <end position="207"/>
    </location>
</feature>
<dbReference type="PANTHER" id="PTHR30469">
    <property type="entry name" value="MULTIDRUG RESISTANCE PROTEIN MDTA"/>
    <property type="match status" value="1"/>
</dbReference>
<keyword evidence="2" id="KW-0175">Coiled coil</keyword>
<dbReference type="InterPro" id="IPR058792">
    <property type="entry name" value="Beta-barrel_RND_2"/>
</dbReference>
<organism evidence="7 8">
    <name type="scientific">Sumerlaea chitinivorans</name>
    <dbReference type="NCBI Taxonomy" id="2250252"/>
    <lineage>
        <taxon>Bacteria</taxon>
        <taxon>Candidatus Sumerlaeota</taxon>
        <taxon>Candidatus Sumerlaeia</taxon>
        <taxon>Candidatus Sumerlaeales</taxon>
        <taxon>Candidatus Sumerlaeaceae</taxon>
        <taxon>Candidatus Sumerlaea</taxon>
    </lineage>
</organism>
<dbReference type="InterPro" id="IPR006143">
    <property type="entry name" value="RND_pump_MFP"/>
</dbReference>
<protein>
    <submittedName>
        <fullName evidence="7">Efflux transporter, RND family, MFP subunit, AcrA/E family</fullName>
    </submittedName>
</protein>
<dbReference type="Pfam" id="PF25975">
    <property type="entry name" value="CzcB_C"/>
    <property type="match status" value="1"/>
</dbReference>